<comment type="caution">
    <text evidence="1">The sequence shown here is derived from an EMBL/GenBank/DDBJ whole genome shotgun (WGS) entry which is preliminary data.</text>
</comment>
<reference evidence="1" key="2">
    <citation type="submission" date="2020-11" db="EMBL/GenBank/DDBJ databases">
        <authorList>
            <person name="McCartney M.A."/>
            <person name="Auch B."/>
            <person name="Kono T."/>
            <person name="Mallez S."/>
            <person name="Becker A."/>
            <person name="Gohl D.M."/>
            <person name="Silverstein K.A.T."/>
            <person name="Koren S."/>
            <person name="Bechman K.B."/>
            <person name="Herman A."/>
            <person name="Abrahante J.E."/>
            <person name="Garbe J."/>
        </authorList>
    </citation>
    <scope>NUCLEOTIDE SEQUENCE</scope>
    <source>
        <strain evidence="1">Duluth1</strain>
        <tissue evidence="1">Whole animal</tissue>
    </source>
</reference>
<keyword evidence="2" id="KW-1185">Reference proteome</keyword>
<dbReference type="Proteomes" id="UP000828390">
    <property type="component" value="Unassembled WGS sequence"/>
</dbReference>
<proteinExistence type="predicted"/>
<dbReference type="EMBL" id="JAIWYP010000004">
    <property type="protein sequence ID" value="KAH3833824.1"/>
    <property type="molecule type" value="Genomic_DNA"/>
</dbReference>
<accession>A0A9D4K6I8</accession>
<name>A0A9D4K6I8_DREPO</name>
<evidence type="ECO:0000313" key="1">
    <source>
        <dbReference type="EMBL" id="KAH3833824.1"/>
    </source>
</evidence>
<evidence type="ECO:0000313" key="2">
    <source>
        <dbReference type="Proteomes" id="UP000828390"/>
    </source>
</evidence>
<organism evidence="1 2">
    <name type="scientific">Dreissena polymorpha</name>
    <name type="common">Zebra mussel</name>
    <name type="synonym">Mytilus polymorpha</name>
    <dbReference type="NCBI Taxonomy" id="45954"/>
    <lineage>
        <taxon>Eukaryota</taxon>
        <taxon>Metazoa</taxon>
        <taxon>Spiralia</taxon>
        <taxon>Lophotrochozoa</taxon>
        <taxon>Mollusca</taxon>
        <taxon>Bivalvia</taxon>
        <taxon>Autobranchia</taxon>
        <taxon>Heteroconchia</taxon>
        <taxon>Euheterodonta</taxon>
        <taxon>Imparidentia</taxon>
        <taxon>Neoheterodontei</taxon>
        <taxon>Myida</taxon>
        <taxon>Dreissenoidea</taxon>
        <taxon>Dreissenidae</taxon>
        <taxon>Dreissena</taxon>
    </lineage>
</organism>
<reference evidence="1" key="1">
    <citation type="journal article" date="2019" name="bioRxiv">
        <title>The Genome of the Zebra Mussel, Dreissena polymorpha: A Resource for Invasive Species Research.</title>
        <authorList>
            <person name="McCartney M.A."/>
            <person name="Auch B."/>
            <person name="Kono T."/>
            <person name="Mallez S."/>
            <person name="Zhang Y."/>
            <person name="Obille A."/>
            <person name="Becker A."/>
            <person name="Abrahante J.E."/>
            <person name="Garbe J."/>
            <person name="Badalamenti J.P."/>
            <person name="Herman A."/>
            <person name="Mangelson H."/>
            <person name="Liachko I."/>
            <person name="Sullivan S."/>
            <person name="Sone E.D."/>
            <person name="Koren S."/>
            <person name="Silverstein K.A.T."/>
            <person name="Beckman K.B."/>
            <person name="Gohl D.M."/>
        </authorList>
    </citation>
    <scope>NUCLEOTIDE SEQUENCE</scope>
    <source>
        <strain evidence="1">Duluth1</strain>
        <tissue evidence="1">Whole animal</tissue>
    </source>
</reference>
<dbReference type="AlphaFoldDB" id="A0A9D4K6I8"/>
<sequence length="167" mass="19197">MCEVKINLGNKSPILPTYWTKNLTLRMENAPPPGSNVFQPTKIIFELYQDIIGTNPLTIVMKIQTINVACRVKNAPPWWSCFSFFFTHTRTIFELIKDVIGTYVLTKFHKDPTINFAFRVLTRVKSWLIQLTPKNAPPNCSHVFQPTGTIFKLVQDINATNLLTKFH</sequence>
<gene>
    <name evidence="1" type="ORF">DPMN_107140</name>
</gene>
<protein>
    <submittedName>
        <fullName evidence="1">Uncharacterized protein</fullName>
    </submittedName>
</protein>